<evidence type="ECO:0000256" key="5">
    <source>
        <dbReference type="ARBA" id="ARBA00023216"/>
    </source>
</evidence>
<dbReference type="AlphaFoldDB" id="A0A8C6ZKY5"/>
<evidence type="ECO:0000313" key="10">
    <source>
        <dbReference type="Proteomes" id="UP000694420"/>
    </source>
</evidence>
<keyword evidence="4 7" id="KW-0106">Calcium</keyword>
<feature type="binding site" evidence="7">
    <location>
        <position position="211"/>
    </location>
    <ligand>
        <name>Ca(2+)</name>
        <dbReference type="ChEBI" id="CHEBI:29108"/>
    </ligand>
</feature>
<dbReference type="SMART" id="SM00335">
    <property type="entry name" value="ANX"/>
    <property type="match status" value="2"/>
</dbReference>
<dbReference type="FunFam" id="1.10.220.10:FF:000001">
    <property type="entry name" value="Annexin"/>
    <property type="match status" value="1"/>
</dbReference>
<dbReference type="FunFam" id="1.10.220.10:FF:000005">
    <property type="entry name" value="Annexin"/>
    <property type="match status" value="1"/>
</dbReference>
<dbReference type="Proteomes" id="UP000694420">
    <property type="component" value="Unplaced"/>
</dbReference>
<dbReference type="PANTHER" id="PTHR10502:SF133">
    <property type="entry name" value="ANNEXIN A8-RELATED"/>
    <property type="match status" value="1"/>
</dbReference>
<evidence type="ECO:0000256" key="1">
    <source>
        <dbReference type="ARBA" id="ARBA00007831"/>
    </source>
</evidence>
<feature type="binding site" evidence="7">
    <location>
        <position position="253"/>
    </location>
    <ligand>
        <name>Ca(2+)</name>
        <dbReference type="ChEBI" id="CHEBI:29108"/>
    </ligand>
</feature>
<dbReference type="GO" id="GO:0005544">
    <property type="term" value="F:calcium-dependent phospholipid binding"/>
    <property type="evidence" value="ECO:0007669"/>
    <property type="project" value="UniProtKB-KW"/>
</dbReference>
<keyword evidence="5 8" id="KW-0041">Annexin</keyword>
<evidence type="ECO:0000313" key="9">
    <source>
        <dbReference type="Ensembl" id="ENSNPEP00000017342.1"/>
    </source>
</evidence>
<dbReference type="InterPro" id="IPR018252">
    <property type="entry name" value="Annexin_repeat_CS"/>
</dbReference>
<evidence type="ECO:0000256" key="8">
    <source>
        <dbReference type="RuleBase" id="RU003540"/>
    </source>
</evidence>
<comment type="domain">
    <text evidence="8">A pair of annexin repeats may form one binding site for calcium and phospholipid.</text>
</comment>
<dbReference type="GO" id="GO:0001786">
    <property type="term" value="F:phosphatidylserine binding"/>
    <property type="evidence" value="ECO:0007669"/>
    <property type="project" value="TreeGrafter"/>
</dbReference>
<evidence type="ECO:0000256" key="4">
    <source>
        <dbReference type="ARBA" id="ARBA00022837"/>
    </source>
</evidence>
<dbReference type="InterPro" id="IPR001464">
    <property type="entry name" value="Annexin"/>
</dbReference>
<dbReference type="InterPro" id="IPR009115">
    <property type="entry name" value="ANX8"/>
</dbReference>
<dbReference type="PRINTS" id="PR01808">
    <property type="entry name" value="ANNEXINVIII"/>
</dbReference>
<evidence type="ECO:0000256" key="2">
    <source>
        <dbReference type="ARBA" id="ARBA00022723"/>
    </source>
</evidence>
<evidence type="ECO:0000256" key="7">
    <source>
        <dbReference type="PIRSR" id="PIRSR609115-1"/>
    </source>
</evidence>
<dbReference type="InterPro" id="IPR018502">
    <property type="entry name" value="Annexin_repeat"/>
</dbReference>
<dbReference type="PANTHER" id="PTHR10502">
    <property type="entry name" value="ANNEXIN"/>
    <property type="match status" value="1"/>
</dbReference>
<dbReference type="SUPFAM" id="SSF47874">
    <property type="entry name" value="Annexin"/>
    <property type="match status" value="1"/>
</dbReference>
<keyword evidence="3 8" id="KW-0677">Repeat</keyword>
<dbReference type="PRINTS" id="PR00196">
    <property type="entry name" value="ANNEXIN"/>
</dbReference>
<feature type="binding site" evidence="7">
    <location>
        <position position="213"/>
    </location>
    <ligand>
        <name>Ca(2+)</name>
        <dbReference type="ChEBI" id="CHEBI:29108"/>
    </ligand>
</feature>
<dbReference type="InterPro" id="IPR037104">
    <property type="entry name" value="Annexin_sf"/>
</dbReference>
<dbReference type="Gene3D" id="1.10.220.10">
    <property type="entry name" value="Annexin"/>
    <property type="match status" value="3"/>
</dbReference>
<dbReference type="Pfam" id="PF00191">
    <property type="entry name" value="Annexin"/>
    <property type="match status" value="3"/>
</dbReference>
<protein>
    <recommendedName>
        <fullName evidence="8">Annexin</fullName>
    </recommendedName>
</protein>
<keyword evidence="6 8" id="KW-0111">Calcium/phospholipid-binding</keyword>
<accession>A0A8C6ZKY5</accession>
<name>A0A8C6ZKY5_NOTPE</name>
<dbReference type="PROSITE" id="PS51897">
    <property type="entry name" value="ANNEXIN_2"/>
    <property type="match status" value="2"/>
</dbReference>
<dbReference type="GO" id="GO:0005737">
    <property type="term" value="C:cytoplasm"/>
    <property type="evidence" value="ECO:0007669"/>
    <property type="project" value="TreeGrafter"/>
</dbReference>
<dbReference type="GO" id="GO:0005634">
    <property type="term" value="C:nucleus"/>
    <property type="evidence" value="ECO:0007669"/>
    <property type="project" value="TreeGrafter"/>
</dbReference>
<comment type="similarity">
    <text evidence="1 8">Belongs to the annexin family.</text>
</comment>
<evidence type="ECO:0000256" key="6">
    <source>
        <dbReference type="ARBA" id="ARBA00023302"/>
    </source>
</evidence>
<sequence length="270" mass="30174">MAWWKAWSEEEGRSVTGVLRFDPKPDAETLYKAMKGLGELSSFNINHMCKFLFSTDTVRCANGLLLFSLGTDEQAIIDVLTKRSNMQRQEIAKSFKAQFGKDLIESLKSELSGDFERLIVALMYSPFKYDAKELHDAMRGERDNATLYVDTALALQDAEALYSAGEKIKGTNEIPFITILCTRSATHLLKVKCTRNIRCYFAERLYNALKGAGTDDGTLIRVIVSRSEVDLNLIKVEFKKIAGQSLSSMILDDTSGDYKTALLTLCGSDD</sequence>
<dbReference type="GO" id="GO:0005509">
    <property type="term" value="F:calcium ion binding"/>
    <property type="evidence" value="ECO:0007669"/>
    <property type="project" value="InterPro"/>
</dbReference>
<dbReference type="GO" id="GO:0005886">
    <property type="term" value="C:plasma membrane"/>
    <property type="evidence" value="ECO:0007669"/>
    <property type="project" value="TreeGrafter"/>
</dbReference>
<reference evidence="9" key="1">
    <citation type="submission" date="2025-08" db="UniProtKB">
        <authorList>
            <consortium name="Ensembl"/>
        </authorList>
    </citation>
    <scope>IDENTIFICATION</scope>
</reference>
<dbReference type="PROSITE" id="PS00223">
    <property type="entry name" value="ANNEXIN_1"/>
    <property type="match status" value="2"/>
</dbReference>
<dbReference type="GO" id="GO:0012506">
    <property type="term" value="C:vesicle membrane"/>
    <property type="evidence" value="ECO:0007669"/>
    <property type="project" value="TreeGrafter"/>
</dbReference>
<dbReference type="GO" id="GO:0007032">
    <property type="term" value="P:endosome organization"/>
    <property type="evidence" value="ECO:0007669"/>
    <property type="project" value="TreeGrafter"/>
</dbReference>
<keyword evidence="2 7" id="KW-0479">Metal-binding</keyword>
<proteinExistence type="inferred from homology"/>
<organism evidence="9 10">
    <name type="scientific">Nothoprocta perdicaria</name>
    <name type="common">Chilean tinamou</name>
    <name type="synonym">Crypturus perdicarius</name>
    <dbReference type="NCBI Taxonomy" id="30464"/>
    <lineage>
        <taxon>Eukaryota</taxon>
        <taxon>Metazoa</taxon>
        <taxon>Chordata</taxon>
        <taxon>Craniata</taxon>
        <taxon>Vertebrata</taxon>
        <taxon>Euteleostomi</taxon>
        <taxon>Archelosauria</taxon>
        <taxon>Archosauria</taxon>
        <taxon>Dinosauria</taxon>
        <taxon>Saurischia</taxon>
        <taxon>Theropoda</taxon>
        <taxon>Coelurosauria</taxon>
        <taxon>Aves</taxon>
        <taxon>Palaeognathae</taxon>
        <taxon>Tinamiformes</taxon>
        <taxon>Tinamidae</taxon>
        <taxon>Nothoprocta</taxon>
    </lineage>
</organism>
<reference evidence="9" key="2">
    <citation type="submission" date="2025-09" db="UniProtKB">
        <authorList>
            <consortium name="Ensembl"/>
        </authorList>
    </citation>
    <scope>IDENTIFICATION</scope>
</reference>
<dbReference type="Ensembl" id="ENSNPET00000017771.1">
    <property type="protein sequence ID" value="ENSNPEP00000017342.1"/>
    <property type="gene ID" value="ENSNPEG00000012742.1"/>
</dbReference>
<evidence type="ECO:0000256" key="3">
    <source>
        <dbReference type="ARBA" id="ARBA00022737"/>
    </source>
</evidence>
<keyword evidence="10" id="KW-1185">Reference proteome</keyword>
<dbReference type="GO" id="GO:0016197">
    <property type="term" value="P:endosomal transport"/>
    <property type="evidence" value="ECO:0007669"/>
    <property type="project" value="TreeGrafter"/>
</dbReference>
<gene>
    <name evidence="9" type="primary">LOC112957001</name>
</gene>